<accession>A0A7X2PAD8</accession>
<gene>
    <name evidence="3" type="ORF">FYJ80_00325</name>
</gene>
<keyword evidence="1" id="KW-0812">Transmembrane</keyword>
<name>A0A7X2PAD8_9SPIO</name>
<dbReference type="InterPro" id="IPR009936">
    <property type="entry name" value="DUF1468"/>
</dbReference>
<proteinExistence type="predicted"/>
<keyword evidence="4" id="KW-1185">Reference proteome</keyword>
<evidence type="ECO:0000313" key="3">
    <source>
        <dbReference type="EMBL" id="MSU05232.1"/>
    </source>
</evidence>
<feature type="transmembrane region" description="Helical" evidence="1">
    <location>
        <begin position="124"/>
        <end position="146"/>
    </location>
</feature>
<dbReference type="Proteomes" id="UP000460549">
    <property type="component" value="Unassembled WGS sequence"/>
</dbReference>
<feature type="transmembrane region" description="Helical" evidence="1">
    <location>
        <begin position="14"/>
        <end position="37"/>
    </location>
</feature>
<protein>
    <submittedName>
        <fullName evidence="3">Tripartite tricarboxylate transporter TctB</fullName>
    </submittedName>
</protein>
<organism evidence="3 4">
    <name type="scientific">Bullifex porci</name>
    <dbReference type="NCBI Taxonomy" id="2606638"/>
    <lineage>
        <taxon>Bacteria</taxon>
        <taxon>Pseudomonadati</taxon>
        <taxon>Spirochaetota</taxon>
        <taxon>Spirochaetia</taxon>
        <taxon>Spirochaetales</taxon>
        <taxon>Spirochaetaceae</taxon>
        <taxon>Bullifex</taxon>
    </lineage>
</organism>
<evidence type="ECO:0000259" key="2">
    <source>
        <dbReference type="Pfam" id="PF07331"/>
    </source>
</evidence>
<feature type="transmembrane region" description="Helical" evidence="1">
    <location>
        <begin position="88"/>
        <end position="112"/>
    </location>
</feature>
<feature type="domain" description="DUF1468" evidence="2">
    <location>
        <begin position="15"/>
        <end position="149"/>
    </location>
</feature>
<dbReference type="EMBL" id="VUNN01000001">
    <property type="protein sequence ID" value="MSU05232.1"/>
    <property type="molecule type" value="Genomic_DNA"/>
</dbReference>
<evidence type="ECO:0000256" key="1">
    <source>
        <dbReference type="SAM" id="Phobius"/>
    </source>
</evidence>
<dbReference type="Pfam" id="PF07331">
    <property type="entry name" value="TctB"/>
    <property type="match status" value="1"/>
</dbReference>
<comment type="caution">
    <text evidence="3">The sequence shown here is derived from an EMBL/GenBank/DDBJ whole genome shotgun (WGS) entry which is preliminary data.</text>
</comment>
<sequence length="159" mass="17800">MDLKNKVIKVPTKIIIPVITFIIGAIFFSIGAFEYGFWDSVGQKPTKGFFPVIIAVGLMALSVLAFVNGLRDKNKMVEFRLENWLVPIALILMILSSMVFGLVLTVAAFIVIWLKVYEKQSWKIVLIALAIVLFIVVGCFNIWLGIDFPMGFILDMIIG</sequence>
<reference evidence="3 4" key="1">
    <citation type="submission" date="2019-08" db="EMBL/GenBank/DDBJ databases">
        <title>In-depth cultivation of the pig gut microbiome towards novel bacterial diversity and tailored functional studies.</title>
        <authorList>
            <person name="Wylensek D."/>
            <person name="Hitch T.C.A."/>
            <person name="Clavel T."/>
        </authorList>
    </citation>
    <scope>NUCLEOTIDE SEQUENCE [LARGE SCALE GENOMIC DNA]</scope>
    <source>
        <strain evidence="3 4">NM-380-WT-3C1</strain>
    </source>
</reference>
<keyword evidence="1" id="KW-1133">Transmembrane helix</keyword>
<feature type="transmembrane region" description="Helical" evidence="1">
    <location>
        <begin position="49"/>
        <end position="68"/>
    </location>
</feature>
<keyword evidence="1" id="KW-0472">Membrane</keyword>
<dbReference type="AlphaFoldDB" id="A0A7X2PAD8"/>
<evidence type="ECO:0000313" key="4">
    <source>
        <dbReference type="Proteomes" id="UP000460549"/>
    </source>
</evidence>
<dbReference type="RefSeq" id="WP_154424135.1">
    <property type="nucleotide sequence ID" value="NZ_JAQYPZ010000057.1"/>
</dbReference>